<dbReference type="EMBL" id="FNVQ01000001">
    <property type="protein sequence ID" value="SEG29831.1"/>
    <property type="molecule type" value="Genomic_DNA"/>
</dbReference>
<keyword evidence="2" id="KW-0812">Transmembrane</keyword>
<dbReference type="PANTHER" id="PTHR44119">
    <property type="entry name" value="MAGNESIUM-CHELATASE SUBUNIT CHLH, CHLOROPLASTIC"/>
    <property type="match status" value="1"/>
</dbReference>
<evidence type="ECO:0000256" key="2">
    <source>
        <dbReference type="SAM" id="Phobius"/>
    </source>
</evidence>
<dbReference type="InterPro" id="IPR003672">
    <property type="entry name" value="CobN/Mg_chltase"/>
</dbReference>
<evidence type="ECO:0000313" key="6">
    <source>
        <dbReference type="Proteomes" id="UP000236745"/>
    </source>
</evidence>
<name>A0A1H5Z0J7_9GAMM</name>
<feature type="chain" id="PRO_5009291115" evidence="3">
    <location>
        <begin position="35"/>
        <end position="1470"/>
    </location>
</feature>
<sequence>MRNRSSLSAVPALTIWLTALFCLLASAMFGQVQAATHSAVAIVSDRSAPVMAAGAYRFLEDHPDASIQIRSVAQVNEMDDAALEALISPAATLIYAGVFGAPVERLLALPVQSDQQRLVFHSDRRLYDLHNDAEGGRFTGLDAETKEKLFSRPPTDQPFPAWLAQQKQALPHFNHWLDARSYWQNRNAGNIHALWQLLLDPTAEPAAAQVNAPVRAYLDTRPVKLNELAAAMEDRDTLFVLDHQSGDLPGNWSLHRKLCSQSELQCVTLLAAWGAGSEEAIEQIQALAPKQSAWTILSVQDFVIGGGEGREAVSARLNELNVPVFKGIRVDEYNADSYAFSANGLPADSVYYRVAMPELQGIGQPEVLALSTPAKVDEVTGARLILSQPIDKAVERIIGRIQRWLALQRKENADKRVAIVYYNHPPGRHNIGADNLNVPESLWQILNALKDQGYDTGNLPQSSEALLDLLQERGVNLPEDRQALEQMAPLVKGVSSEDYRQWFSTLPETVQQEMVRGPLGYLHTRLKPLLSSNRAQPIDPGVHQEMATLIQRSLGDLRHALDGVRDQRRSRALDLLDQLKDSYTVLLGDDLADEQRINQWQNAGELVSALVHMGIEGMRGWGEAPGRSMIWQDRMLLPGLQFGNIFVGPQPPRGWELNEELLHANMTFPPPHQYLGFYHYLRDDFKADALIHLGRHSTYEFLPRRSVGLGEDDYPSLVLGDLPSIYPYIVDGVGEGIQAKRRGKAVIIDHLTPPLAVTELYDDLLSVRQLIESAEAASDPVTRRRAVEDLRERIDSLGLREELIASMDEELKVRGIGFDQVDDEFLLHEVGHYLTKLQEAFMPLGLHTFGRQWEPDAIDTMLSSMADSDNIKPQWRDNLTRSPQLEMDALINALNGGFVAPGKGNDPIKTPEALPTGRNFHALDGSLLPTPLGFKLGAELAADARSKPMTEAERLKKEAVILWASDAVRDEGAMIGFGFDMLGVTPVWNSRGIIKGLTLIPLDQSRPRRHDVLFTTSGLFRDLYGRQLKWLDEAVLLSLAASEETIRRDYPALDIALTGALAPLAEYTAGNETLEQNLIAANWVEEARLLLRNPTASASELGRQASLRVFGSAPGAYGAGVNRLVERSGSWQQRQELGQAYIARLGHAYGMSLDGLSAQDHFSNQLSQVGRSYLGRASHLYGLIDNNDAFDYLGGLNLAVETVTGAPPTSYVIQHADADNARLDPLAQALGSELRGRFLNPQWIKPLMDEGYSGARTMGSEFIEYLWGWQVTSPEIIQSRVWDEVKAVYLDDRFELGLDEFLREGHNQQVLTNIQAVMLVAAEKGFWQTDEETLNQLSRDFARSIIEQGIPGSGHTHPDHPVYQFVMPRLDTNSAQALQQLLSNNRMPDVDSESPLDNQPSHIQEISLQDQQASEPDSADAEAAAAAADSNDTTQAQAQPSNTLELSVLIALALLIMFAGLLRGRMGGKR</sequence>
<protein>
    <submittedName>
        <fullName evidence="5">Cobaltochelatase CobN subunit</fullName>
    </submittedName>
</protein>
<reference evidence="5 6" key="1">
    <citation type="submission" date="2016-10" db="EMBL/GenBank/DDBJ databases">
        <authorList>
            <person name="de Groot N.N."/>
        </authorList>
    </citation>
    <scope>NUCLEOTIDE SEQUENCE [LARGE SCALE GENOMIC DNA]</scope>
    <source>
        <strain evidence="5 6">DSM 22012</strain>
    </source>
</reference>
<dbReference type="Proteomes" id="UP000236745">
    <property type="component" value="Unassembled WGS sequence"/>
</dbReference>
<keyword evidence="6" id="KW-1185">Reference proteome</keyword>
<evidence type="ECO:0000313" key="5">
    <source>
        <dbReference type="EMBL" id="SEG29831.1"/>
    </source>
</evidence>
<feature type="domain" description="CobN/magnesium chelatase" evidence="4">
    <location>
        <begin position="619"/>
        <end position="870"/>
    </location>
</feature>
<feature type="region of interest" description="Disordered" evidence="1">
    <location>
        <begin position="1407"/>
        <end position="1441"/>
    </location>
</feature>
<evidence type="ECO:0000256" key="3">
    <source>
        <dbReference type="SAM" id="SignalP"/>
    </source>
</evidence>
<dbReference type="Pfam" id="PF02514">
    <property type="entry name" value="CobN-Mg_chel"/>
    <property type="match status" value="3"/>
</dbReference>
<dbReference type="RefSeq" id="WP_200826709.1">
    <property type="nucleotide sequence ID" value="NZ_FNVQ01000001.1"/>
</dbReference>
<feature type="domain" description="CobN/magnesium chelatase" evidence="4">
    <location>
        <begin position="871"/>
        <end position="1334"/>
    </location>
</feature>
<gene>
    <name evidence="5" type="ORF">SAMN05444390_1011968</name>
</gene>
<accession>A0A1H5Z0J7</accession>
<organism evidence="5 6">
    <name type="scientific">Marinobacterium lutimaris</name>
    <dbReference type="NCBI Taxonomy" id="568106"/>
    <lineage>
        <taxon>Bacteria</taxon>
        <taxon>Pseudomonadati</taxon>
        <taxon>Pseudomonadota</taxon>
        <taxon>Gammaproteobacteria</taxon>
        <taxon>Oceanospirillales</taxon>
        <taxon>Oceanospirillaceae</taxon>
        <taxon>Marinobacterium</taxon>
    </lineage>
</organism>
<keyword evidence="2" id="KW-0472">Membrane</keyword>
<feature type="signal peptide" evidence="3">
    <location>
        <begin position="1"/>
        <end position="34"/>
    </location>
</feature>
<proteinExistence type="predicted"/>
<feature type="domain" description="CobN/magnesium chelatase" evidence="4">
    <location>
        <begin position="181"/>
        <end position="515"/>
    </location>
</feature>
<keyword evidence="2" id="KW-1133">Transmembrane helix</keyword>
<feature type="compositionally biased region" description="Low complexity" evidence="1">
    <location>
        <begin position="1412"/>
        <end position="1439"/>
    </location>
</feature>
<dbReference type="PANTHER" id="PTHR44119:SF4">
    <property type="entry name" value="AEROBIC COBALTOCHELATASE SUBUNIT COBN"/>
    <property type="match status" value="1"/>
</dbReference>
<feature type="transmembrane region" description="Helical" evidence="2">
    <location>
        <begin position="1444"/>
        <end position="1462"/>
    </location>
</feature>
<keyword evidence="3" id="KW-0732">Signal</keyword>
<evidence type="ECO:0000259" key="4">
    <source>
        <dbReference type="Pfam" id="PF02514"/>
    </source>
</evidence>
<dbReference type="CDD" id="cd10150">
    <property type="entry name" value="CobN_like"/>
    <property type="match status" value="1"/>
</dbReference>
<evidence type="ECO:0000256" key="1">
    <source>
        <dbReference type="SAM" id="MobiDB-lite"/>
    </source>
</evidence>